<dbReference type="InterPro" id="IPR000863">
    <property type="entry name" value="Sulfotransferase_dom"/>
</dbReference>
<dbReference type="Pfam" id="PF00685">
    <property type="entry name" value="Sulfotransfer_1"/>
    <property type="match status" value="1"/>
</dbReference>
<dbReference type="SUPFAM" id="SSF52540">
    <property type="entry name" value="P-loop containing nucleoside triphosphate hydrolases"/>
    <property type="match status" value="1"/>
</dbReference>
<organism evidence="4 5">
    <name type="scientific">Bugula neritina</name>
    <name type="common">Brown bryozoan</name>
    <name type="synonym">Sertularia neritina</name>
    <dbReference type="NCBI Taxonomy" id="10212"/>
    <lineage>
        <taxon>Eukaryota</taxon>
        <taxon>Metazoa</taxon>
        <taxon>Spiralia</taxon>
        <taxon>Lophotrochozoa</taxon>
        <taxon>Bryozoa</taxon>
        <taxon>Gymnolaemata</taxon>
        <taxon>Cheilostomatida</taxon>
        <taxon>Flustrina</taxon>
        <taxon>Buguloidea</taxon>
        <taxon>Bugulidae</taxon>
        <taxon>Bugula</taxon>
    </lineage>
</organism>
<evidence type="ECO:0000313" key="5">
    <source>
        <dbReference type="Proteomes" id="UP000593567"/>
    </source>
</evidence>
<sequence length="314" mass="36756">MDKMKNEKEFYFSNQDGSVKVTAISNFGIPGGDIEHFHEVSRDMQKYKWRDEDFLLATYPRNGTHVTWEVMSMLLNGSAEHIKKSKLYCNIEFCPLSKCDEWFPSPRVLNTHYRLDVLPKEFHGRKTVLVLRNPKDVAVSYYNYMLTMTRLFTDGTEYVDDMVKMSLSEYIRHSFLTKDQALGNYFDYVEYMWSLRDDPNLLIIFYEDLVLETVKTVEKIDAFMGTNRSLELIRQIAEATSFEKMKDAKGGSMDELGQKIGIFRNAKKGAAVDVYRKGKVGDWKNCFTVADNEFFESVLEKWPVYKDIPFKYQL</sequence>
<evidence type="ECO:0000256" key="1">
    <source>
        <dbReference type="ARBA" id="ARBA00005771"/>
    </source>
</evidence>
<proteinExistence type="inferred from homology"/>
<name>A0A7J7K538_BUGNE</name>
<comment type="caution">
    <text evidence="4">The sequence shown here is derived from an EMBL/GenBank/DDBJ whole genome shotgun (WGS) entry which is preliminary data.</text>
</comment>
<dbReference type="OrthoDB" id="205623at2759"/>
<keyword evidence="5" id="KW-1185">Reference proteome</keyword>
<gene>
    <name evidence="4" type="ORF">EB796_008635</name>
</gene>
<dbReference type="PANTHER" id="PTHR11783">
    <property type="entry name" value="SULFOTRANSFERASE SULT"/>
    <property type="match status" value="1"/>
</dbReference>
<keyword evidence="2" id="KW-0808">Transferase</keyword>
<protein>
    <recommendedName>
        <fullName evidence="3">Sulfotransferase domain-containing protein</fullName>
    </recommendedName>
</protein>
<feature type="domain" description="Sulfotransferase" evidence="3">
    <location>
        <begin position="51"/>
        <end position="301"/>
    </location>
</feature>
<dbReference type="AlphaFoldDB" id="A0A7J7K538"/>
<dbReference type="InterPro" id="IPR027417">
    <property type="entry name" value="P-loop_NTPase"/>
</dbReference>
<accession>A0A7J7K538</accession>
<evidence type="ECO:0000259" key="3">
    <source>
        <dbReference type="Pfam" id="PF00685"/>
    </source>
</evidence>
<reference evidence="4" key="1">
    <citation type="submission" date="2020-06" db="EMBL/GenBank/DDBJ databases">
        <title>Draft genome of Bugula neritina, a colonial animal packing powerful symbionts and potential medicines.</title>
        <authorList>
            <person name="Rayko M."/>
        </authorList>
    </citation>
    <scope>NUCLEOTIDE SEQUENCE [LARGE SCALE GENOMIC DNA]</scope>
    <source>
        <strain evidence="4">Kwan_BN1</strain>
    </source>
</reference>
<evidence type="ECO:0000313" key="4">
    <source>
        <dbReference type="EMBL" id="KAF6033054.1"/>
    </source>
</evidence>
<dbReference type="GO" id="GO:0008146">
    <property type="term" value="F:sulfotransferase activity"/>
    <property type="evidence" value="ECO:0007669"/>
    <property type="project" value="InterPro"/>
</dbReference>
<dbReference type="Proteomes" id="UP000593567">
    <property type="component" value="Unassembled WGS sequence"/>
</dbReference>
<dbReference type="EMBL" id="VXIV02001458">
    <property type="protein sequence ID" value="KAF6033054.1"/>
    <property type="molecule type" value="Genomic_DNA"/>
</dbReference>
<comment type="similarity">
    <text evidence="1">Belongs to the sulfotransferase 1 family.</text>
</comment>
<evidence type="ECO:0000256" key="2">
    <source>
        <dbReference type="ARBA" id="ARBA00022679"/>
    </source>
</evidence>
<dbReference type="Gene3D" id="3.40.50.300">
    <property type="entry name" value="P-loop containing nucleotide triphosphate hydrolases"/>
    <property type="match status" value="1"/>
</dbReference>